<name>A0ABQ6HWF4_9MICO</name>
<evidence type="ECO:0000256" key="4">
    <source>
        <dbReference type="ARBA" id="ARBA00022679"/>
    </source>
</evidence>
<feature type="region of interest" description="Disordered" evidence="8">
    <location>
        <begin position="422"/>
        <end position="470"/>
    </location>
</feature>
<dbReference type="InterPro" id="IPR038333">
    <property type="entry name" value="T1MK-like_N_sf"/>
</dbReference>
<dbReference type="EC" id="2.1.1.72" evidence="2"/>
<evidence type="ECO:0000256" key="8">
    <source>
        <dbReference type="SAM" id="MobiDB-lite"/>
    </source>
</evidence>
<organism evidence="11 12">
    <name type="scientific">Arsenicicoccus piscis</name>
    <dbReference type="NCBI Taxonomy" id="673954"/>
    <lineage>
        <taxon>Bacteria</taxon>
        <taxon>Bacillati</taxon>
        <taxon>Actinomycetota</taxon>
        <taxon>Actinomycetes</taxon>
        <taxon>Micrococcales</taxon>
        <taxon>Intrasporangiaceae</taxon>
        <taxon>Arsenicicoccus</taxon>
    </lineage>
</organism>
<feature type="domain" description="N6 adenine-specific DNA methyltransferase N-terminal" evidence="10">
    <location>
        <begin position="10"/>
        <end position="162"/>
    </location>
</feature>
<dbReference type="InterPro" id="IPR022749">
    <property type="entry name" value="D12N6_MeTrfase_N"/>
</dbReference>
<keyword evidence="12" id="KW-1185">Reference proteome</keyword>
<proteinExistence type="inferred from homology"/>
<accession>A0ABQ6HWF4</accession>
<evidence type="ECO:0000313" key="12">
    <source>
        <dbReference type="Proteomes" id="UP001157109"/>
    </source>
</evidence>
<dbReference type="InterPro" id="IPR002052">
    <property type="entry name" value="DNA_methylase_N6_adenine_CS"/>
</dbReference>
<dbReference type="NCBIfam" id="TIGR00497">
    <property type="entry name" value="hsdM"/>
    <property type="match status" value="1"/>
</dbReference>
<dbReference type="PANTHER" id="PTHR42933:SF1">
    <property type="entry name" value="SITE-SPECIFIC DNA-METHYLTRANSFERASE (ADENINE-SPECIFIC)"/>
    <property type="match status" value="1"/>
</dbReference>
<evidence type="ECO:0000256" key="7">
    <source>
        <dbReference type="ARBA" id="ARBA00047942"/>
    </source>
</evidence>
<dbReference type="InterPro" id="IPR051537">
    <property type="entry name" value="DNA_Adenine_Mtase"/>
</dbReference>
<comment type="caution">
    <text evidence="11">The sequence shown here is derived from an EMBL/GenBank/DDBJ whole genome shotgun (WGS) entry which is preliminary data.</text>
</comment>
<dbReference type="EMBL" id="BSUJ01000002">
    <property type="protein sequence ID" value="GMA22013.1"/>
    <property type="molecule type" value="Genomic_DNA"/>
</dbReference>
<evidence type="ECO:0000259" key="9">
    <source>
        <dbReference type="Pfam" id="PF02384"/>
    </source>
</evidence>
<reference evidence="12" key="1">
    <citation type="journal article" date="2019" name="Int. J. Syst. Evol. Microbiol.">
        <title>The Global Catalogue of Microorganisms (GCM) 10K type strain sequencing project: providing services to taxonomists for standard genome sequencing and annotation.</title>
        <authorList>
            <consortium name="The Broad Institute Genomics Platform"/>
            <consortium name="The Broad Institute Genome Sequencing Center for Infectious Disease"/>
            <person name="Wu L."/>
            <person name="Ma J."/>
        </authorList>
    </citation>
    <scope>NUCLEOTIDE SEQUENCE [LARGE SCALE GENOMIC DNA]</scope>
    <source>
        <strain evidence="12">NBRC 105830</strain>
    </source>
</reference>
<dbReference type="PRINTS" id="PR00507">
    <property type="entry name" value="N12N6MTFRASE"/>
</dbReference>
<sequence>MTKEAQRAELHKTIWRIANDLRGSVDGWDFKGYVLGMLFYRFISEHLTDYLNGMERAAGVAAFDYAELGDGDAEFGREVTVSDKGYYILPSELFVNVRRRARGDADLNETLARVFRNIEGSAVGTGSEDDLKGLFDELDVSNKLGPTVARRNEQLVKLLDAIGDLKLGTFADNTIDAFGDAYEYLMTMYASSAGKSGGEFFTPQEVSELLARITVVGKTSVNGVYDPACGSGSLLLQFAKVLGKDNVRRGFFGQEINLTTYNLARINMFLHDINYEDFDIALGDTLLDPAHGDIVPFEAIVSNPPYSTKWRGADDPTLINDPRFSPAGILAPKSMADLAFTMHILSWLAVDGTAAIVDASKQFTRIGNKIKLTEGHQQAVLDAFTAREDVPHFATLVEAEALADNVYNLSVSSYVEAEDREYPRNGVSGSIARKGRRSHDDRDNHHQQQCGGRGVGQTGDCDPKPTTTAG</sequence>
<evidence type="ECO:0000259" key="10">
    <source>
        <dbReference type="Pfam" id="PF12161"/>
    </source>
</evidence>
<evidence type="ECO:0000313" key="11">
    <source>
        <dbReference type="EMBL" id="GMA22013.1"/>
    </source>
</evidence>
<keyword evidence="6" id="KW-0680">Restriction system</keyword>
<dbReference type="InterPro" id="IPR004546">
    <property type="entry name" value="Restrct_endonuc_T1M"/>
</dbReference>
<dbReference type="Pfam" id="PF02384">
    <property type="entry name" value="N6_Mtase"/>
    <property type="match status" value="1"/>
</dbReference>
<dbReference type="RefSeq" id="WP_241444437.1">
    <property type="nucleotide sequence ID" value="NZ_BSUJ01000002.1"/>
</dbReference>
<dbReference type="PANTHER" id="PTHR42933">
    <property type="entry name" value="SLR6095 PROTEIN"/>
    <property type="match status" value="1"/>
</dbReference>
<dbReference type="Gene3D" id="1.20.1260.30">
    <property type="match status" value="1"/>
</dbReference>
<dbReference type="InterPro" id="IPR003356">
    <property type="entry name" value="DNA_methylase_A-5"/>
</dbReference>
<dbReference type="Gene3D" id="3.40.50.150">
    <property type="entry name" value="Vaccinia Virus protein VP39"/>
    <property type="match status" value="1"/>
</dbReference>
<evidence type="ECO:0000256" key="1">
    <source>
        <dbReference type="ARBA" id="ARBA00006594"/>
    </source>
</evidence>
<evidence type="ECO:0000256" key="5">
    <source>
        <dbReference type="ARBA" id="ARBA00022691"/>
    </source>
</evidence>
<protein>
    <recommendedName>
        <fullName evidence="2">site-specific DNA-methyltransferase (adenine-specific)</fullName>
        <ecNumber evidence="2">2.1.1.72</ecNumber>
    </recommendedName>
</protein>
<dbReference type="SUPFAM" id="SSF53335">
    <property type="entry name" value="S-adenosyl-L-methionine-dependent methyltransferases"/>
    <property type="match status" value="1"/>
</dbReference>
<dbReference type="Pfam" id="PF12161">
    <property type="entry name" value="HsdM_N"/>
    <property type="match status" value="1"/>
</dbReference>
<comment type="catalytic activity">
    <reaction evidence="7">
        <text>a 2'-deoxyadenosine in DNA + S-adenosyl-L-methionine = an N(6)-methyl-2'-deoxyadenosine in DNA + S-adenosyl-L-homocysteine + H(+)</text>
        <dbReference type="Rhea" id="RHEA:15197"/>
        <dbReference type="Rhea" id="RHEA-COMP:12418"/>
        <dbReference type="Rhea" id="RHEA-COMP:12419"/>
        <dbReference type="ChEBI" id="CHEBI:15378"/>
        <dbReference type="ChEBI" id="CHEBI:57856"/>
        <dbReference type="ChEBI" id="CHEBI:59789"/>
        <dbReference type="ChEBI" id="CHEBI:90615"/>
        <dbReference type="ChEBI" id="CHEBI:90616"/>
        <dbReference type="EC" id="2.1.1.72"/>
    </reaction>
</comment>
<dbReference type="InterPro" id="IPR029063">
    <property type="entry name" value="SAM-dependent_MTases_sf"/>
</dbReference>
<feature type="domain" description="DNA methylase adenine-specific" evidence="9">
    <location>
        <begin position="174"/>
        <end position="366"/>
    </location>
</feature>
<keyword evidence="4" id="KW-0808">Transferase</keyword>
<gene>
    <name evidence="11" type="ORF">GCM10025862_40340</name>
</gene>
<evidence type="ECO:0000256" key="6">
    <source>
        <dbReference type="ARBA" id="ARBA00022747"/>
    </source>
</evidence>
<keyword evidence="5" id="KW-0949">S-adenosyl-L-methionine</keyword>
<comment type="similarity">
    <text evidence="1">Belongs to the N(4)/N(6)-methyltransferase family.</text>
</comment>
<evidence type="ECO:0000256" key="2">
    <source>
        <dbReference type="ARBA" id="ARBA00011900"/>
    </source>
</evidence>
<keyword evidence="3" id="KW-0489">Methyltransferase</keyword>
<dbReference type="Proteomes" id="UP001157109">
    <property type="component" value="Unassembled WGS sequence"/>
</dbReference>
<dbReference type="PROSITE" id="PS00092">
    <property type="entry name" value="N6_MTASE"/>
    <property type="match status" value="1"/>
</dbReference>
<evidence type="ECO:0000256" key="3">
    <source>
        <dbReference type="ARBA" id="ARBA00022603"/>
    </source>
</evidence>